<reference evidence="1 2" key="1">
    <citation type="journal article" date="2020" name="Sci. Rep.">
        <title>A novel cyanobacterial geosmin producer, revising GeoA distribution and dispersion patterns in Bacteria.</title>
        <authorList>
            <person name="Churro C."/>
            <person name="Semedo-Aguiar A.P."/>
            <person name="Silva A.D."/>
            <person name="Pereira-Leal J.B."/>
            <person name="Leite R.B."/>
        </authorList>
    </citation>
    <scope>NUCLEOTIDE SEQUENCE [LARGE SCALE GENOMIC DNA]</scope>
    <source>
        <strain evidence="1 2">IPMA8</strain>
    </source>
</reference>
<protein>
    <recommendedName>
        <fullName evidence="3">DUF4058 family protein</fullName>
    </recommendedName>
</protein>
<keyword evidence="2" id="KW-1185">Reference proteome</keyword>
<evidence type="ECO:0000313" key="1">
    <source>
        <dbReference type="EMBL" id="NQE36861.1"/>
    </source>
</evidence>
<evidence type="ECO:0008006" key="3">
    <source>
        <dbReference type="Google" id="ProtNLM"/>
    </source>
</evidence>
<name>A0ABX2D2T9_9CYAN</name>
<comment type="caution">
    <text evidence="1">The sequence shown here is derived from an EMBL/GenBank/DDBJ whole genome shotgun (WGS) entry which is preliminary data.</text>
</comment>
<accession>A0ABX2D2T9</accession>
<sequence length="270" mass="30274">MPNPFPGMNPYLESPELWRSVHNRLIVAIADLLTPQLLPKYLVDIEQRIYQISGEDALLIGIPDVTIQRSPTPATETNSNVAVAAPPAQSLKVRIPLPMEVKESYLQIVETETKKVVTVIEVLSPTNKRPGKGREMYEEKREKVFSSRTHLVEIDLLRSYQPLPVFGNDVEASYRILVSRGYQRPIADLYLFNLPDIIPPFPLPLRAGDAEPIVDLQALLNGVYDRAAYDFRIDYTVAPVPALSETDAAWADVLLEERGLKGRSQITTDS</sequence>
<gene>
    <name evidence="1" type="ORF">E5S67_04627</name>
</gene>
<dbReference type="Pfam" id="PF13267">
    <property type="entry name" value="DUF4058"/>
    <property type="match status" value="1"/>
</dbReference>
<organism evidence="1 2">
    <name type="scientific">Microcoleus asticus IPMA8</name>
    <dbReference type="NCBI Taxonomy" id="2563858"/>
    <lineage>
        <taxon>Bacteria</taxon>
        <taxon>Bacillati</taxon>
        <taxon>Cyanobacteriota</taxon>
        <taxon>Cyanophyceae</taxon>
        <taxon>Oscillatoriophycideae</taxon>
        <taxon>Oscillatoriales</taxon>
        <taxon>Microcoleaceae</taxon>
        <taxon>Microcoleus</taxon>
        <taxon>Microcoleus asticus</taxon>
    </lineage>
</organism>
<dbReference type="InterPro" id="IPR025132">
    <property type="entry name" value="DUF4058"/>
</dbReference>
<dbReference type="Proteomes" id="UP000702425">
    <property type="component" value="Unassembled WGS sequence"/>
</dbReference>
<dbReference type="RefSeq" id="WP_172190721.1">
    <property type="nucleotide sequence ID" value="NZ_CAWPPK010000004.1"/>
</dbReference>
<proteinExistence type="predicted"/>
<dbReference type="EMBL" id="SRRZ01000101">
    <property type="protein sequence ID" value="NQE36861.1"/>
    <property type="molecule type" value="Genomic_DNA"/>
</dbReference>
<evidence type="ECO:0000313" key="2">
    <source>
        <dbReference type="Proteomes" id="UP000702425"/>
    </source>
</evidence>